<evidence type="ECO:0000313" key="1">
    <source>
        <dbReference type="EMBL" id="WTS16855.1"/>
    </source>
</evidence>
<accession>A0AAU1UIE8</accession>
<organism evidence="1">
    <name type="scientific">Streptomyces sp. NBC_00119</name>
    <dbReference type="NCBI Taxonomy" id="2975659"/>
    <lineage>
        <taxon>Bacteria</taxon>
        <taxon>Bacillati</taxon>
        <taxon>Actinomycetota</taxon>
        <taxon>Actinomycetes</taxon>
        <taxon>Kitasatosporales</taxon>
        <taxon>Streptomycetaceae</taxon>
        <taxon>Streptomyces</taxon>
    </lineage>
</organism>
<reference evidence="1" key="1">
    <citation type="submission" date="2022-10" db="EMBL/GenBank/DDBJ databases">
        <title>The complete genomes of actinobacterial strains from the NBC collection.</title>
        <authorList>
            <person name="Joergensen T.S."/>
            <person name="Alvarez Arevalo M."/>
            <person name="Sterndorff E.B."/>
            <person name="Faurdal D."/>
            <person name="Vuksanovic O."/>
            <person name="Mourched A.-S."/>
            <person name="Charusanti P."/>
            <person name="Shaw S."/>
            <person name="Blin K."/>
            <person name="Weber T."/>
        </authorList>
    </citation>
    <scope>NUCLEOTIDE SEQUENCE</scope>
    <source>
        <strain evidence="1">NBC_00119</strain>
    </source>
</reference>
<proteinExistence type="predicted"/>
<dbReference type="EMBL" id="CP108195">
    <property type="protein sequence ID" value="WTS16855.1"/>
    <property type="molecule type" value="Genomic_DNA"/>
</dbReference>
<dbReference type="AlphaFoldDB" id="A0AAU1UIE8"/>
<gene>
    <name evidence="1" type="ORF">OHU69_40840</name>
</gene>
<sequence>MAYDVALSGHEVSHSLDPGVRMKLDFQPRHALGANGAISTDISLAAHSAVSS</sequence>
<protein>
    <submittedName>
        <fullName evidence="1">Uncharacterized protein</fullName>
    </submittedName>
</protein>
<name>A0AAU1UIE8_9ACTN</name>